<reference evidence="3" key="1">
    <citation type="submission" date="2015-06" db="EMBL/GenBank/DDBJ databases">
        <title>Expansion of signal transduction pathways in fungi by whole-genome duplication.</title>
        <authorList>
            <consortium name="DOE Joint Genome Institute"/>
            <person name="Corrochano L.M."/>
            <person name="Kuo A."/>
            <person name="Marcet-Houben M."/>
            <person name="Polaino S."/>
            <person name="Salamov A."/>
            <person name="Villalobos J.M."/>
            <person name="Alvarez M.I."/>
            <person name="Avalos J."/>
            <person name="Benito E.P."/>
            <person name="Benoit I."/>
            <person name="Burger G."/>
            <person name="Camino L.P."/>
            <person name="Canovas D."/>
            <person name="Cerda-Olmedo E."/>
            <person name="Cheng J.-F."/>
            <person name="Dominguez A."/>
            <person name="Elias M."/>
            <person name="Eslava A.P."/>
            <person name="Glaser F."/>
            <person name="Grimwood J."/>
            <person name="Gutierrez G."/>
            <person name="Heitman J."/>
            <person name="Henrissat B."/>
            <person name="Iturriaga E.A."/>
            <person name="Lang B.F."/>
            <person name="Lavin J.L."/>
            <person name="Lee S."/>
            <person name="Li W."/>
            <person name="Lindquist E."/>
            <person name="Lopez-Garcia S."/>
            <person name="Luque E.M."/>
            <person name="Marcos A.T."/>
            <person name="Martin J."/>
            <person name="McCluskey K."/>
            <person name="Medina H.R."/>
            <person name="Miralles-Duran A."/>
            <person name="Miyazaki A."/>
            <person name="Munoz-Torres E."/>
            <person name="Oguiza J.A."/>
            <person name="Ohm R."/>
            <person name="Olmedo M."/>
            <person name="Orejas M."/>
            <person name="Ortiz-Castellanos L."/>
            <person name="Pisabarro A.G."/>
            <person name="Rodriguez-Romero J."/>
            <person name="Ruiz-Herrera J."/>
            <person name="Ruiz-Vazquez R."/>
            <person name="Sanz C."/>
            <person name="Schackwitz W."/>
            <person name="Schmutz J."/>
            <person name="Shahriari M."/>
            <person name="Shelest E."/>
            <person name="Silva-Franco F."/>
            <person name="Soanes D."/>
            <person name="Syed K."/>
            <person name="Tagua V.G."/>
            <person name="Talbot N.J."/>
            <person name="Thon M."/>
            <person name="De vries R.P."/>
            <person name="Wiebenga A."/>
            <person name="Yadav J.S."/>
            <person name="Braun E.L."/>
            <person name="Baker S."/>
            <person name="Garre V."/>
            <person name="Horwitz B."/>
            <person name="Torres-Martinez S."/>
            <person name="Idnurm A."/>
            <person name="Herrera-Estrella A."/>
            <person name="Gabaldon T."/>
            <person name="Grigoriev I.V."/>
        </authorList>
    </citation>
    <scope>NUCLEOTIDE SEQUENCE [LARGE SCALE GENOMIC DNA]</scope>
    <source>
        <strain evidence="3">NRRL 1555(-)</strain>
    </source>
</reference>
<evidence type="ECO:0000256" key="1">
    <source>
        <dbReference type="SAM" id="MobiDB-lite"/>
    </source>
</evidence>
<dbReference type="Proteomes" id="UP000077315">
    <property type="component" value="Unassembled WGS sequence"/>
</dbReference>
<feature type="region of interest" description="Disordered" evidence="1">
    <location>
        <begin position="141"/>
        <end position="193"/>
    </location>
</feature>
<dbReference type="RefSeq" id="XP_018291452.1">
    <property type="nucleotide sequence ID" value="XM_018431537.1"/>
</dbReference>
<sequence length="1098" mass="125948">MPYHEDTSSQYPLDMSRINAIASMDPDEFVRTFEIGSIVSIDDLAVPTEHNNTYVFNNVRIRSTINPTIQTTQTTEQLLPTQTIVPEVFETNQATSSGRSLRKRSNIQKHPYTIDSATYNSIVDKIIATAPSADAERRVLQSYEQNPKRQRTRESRYESDSSNEDFNCADDVDGMEEDEEIQSGPYDLCSEDDTIEDNMDLSIPEEPHRTSSKEIQKYLHQPSDDEFSLERSLEESQTLLLPNSRLKQPSQAPARALITYQGKKKKNKNKNSGIGSRKNRPSTFMQNSVVSVPKNTTQLFSTSSQSLSSSTKYSISANVPVIAHGDIIDISEDDETIELSSQEDDEIYGSPGQLQLNRTRRMKNRYIALEDSDNELEEASVEDVFEFPEDYDQFTKRSYRRKALRDDEIDVFSQESRESSPNSLTDYSEKGLCGVDEENIAFTSRAFKTKPRRAERNKSPEDSFIVPDEQYMSAQRVKAPTIDDLQNKKKFTRGVLPLSFQKVYSNEIENEKYRQKPQTYQKTIPKAKSSHKKPIPIQDSDEDMSSTEESVKSNILSGSNNGSNKFVLSSSKGNDLYLLSDSEDESPLLTTHSSNSGMSTFPTTSQMEKDIQSAYLFSKSVSQPQRVRRKKPGQKKKTIPYKKPAETIPTNNILPYRRRREPEPQYTRLSIEFNIEPLENHSRLDNTIFLKKRFFESIPVDDEMDVDSPYNSVCLPCIPTATFGKDTGGKQTIDDALSVIRTLFWDCFKCMSSPWDIDGVFNEDDIMPKCTEFFNYVTFCLTDWIPSLKTEEDRTKSAKFFRKNIEALSVRIMKLSGDDFYADDITIAQEILESGVWKQLVTLLLFTLDWLIYLETLDPQGSEDFNDPLELLDSLVDLTLQDDSKGSDIASKNKFKTILSQKNRLSIPTRERVMKKVDYRFCTDRMINHLLRLLMTLGYEYAKITTRGSLVCPSTPIVTEAWIYLINLLRTRLDSNTYIGPETTEKSTTYLCQVLIDHLKAESVDFDMSVLDKGEDIWNWLYTLQRIQVFNHEGQYDPVYIANFGHCTLVGNILNRVCELPDEHHPRSSRKRTICSNFTEYWETFLYRCQNFLGIDQG</sequence>
<feature type="region of interest" description="Disordered" evidence="1">
    <location>
        <begin position="514"/>
        <end position="557"/>
    </location>
</feature>
<feature type="region of interest" description="Disordered" evidence="1">
    <location>
        <begin position="261"/>
        <end position="284"/>
    </location>
</feature>
<dbReference type="OrthoDB" id="2290821at2759"/>
<dbReference type="AlphaFoldDB" id="A0A162U4R0"/>
<gene>
    <name evidence="2" type="ORF">PHYBLDRAFT_145805</name>
</gene>
<dbReference type="VEuPathDB" id="FungiDB:PHYBLDRAFT_145805"/>
<dbReference type="InParanoid" id="A0A162U4R0"/>
<accession>A0A162U4R0</accession>
<protein>
    <submittedName>
        <fullName evidence="2">Uncharacterized protein</fullName>
    </submittedName>
</protein>
<organism evidence="2 3">
    <name type="scientific">Phycomyces blakesleeanus (strain ATCC 8743b / DSM 1359 / FGSC 10004 / NBRC 33097 / NRRL 1555)</name>
    <dbReference type="NCBI Taxonomy" id="763407"/>
    <lineage>
        <taxon>Eukaryota</taxon>
        <taxon>Fungi</taxon>
        <taxon>Fungi incertae sedis</taxon>
        <taxon>Mucoromycota</taxon>
        <taxon>Mucoromycotina</taxon>
        <taxon>Mucoromycetes</taxon>
        <taxon>Mucorales</taxon>
        <taxon>Phycomycetaceae</taxon>
        <taxon>Phycomyces</taxon>
    </lineage>
</organism>
<dbReference type="EMBL" id="KV440981">
    <property type="protein sequence ID" value="OAD73412.1"/>
    <property type="molecule type" value="Genomic_DNA"/>
</dbReference>
<keyword evidence="3" id="KW-1185">Reference proteome</keyword>
<feature type="compositionally biased region" description="Acidic residues" evidence="1">
    <location>
        <begin position="161"/>
        <end position="181"/>
    </location>
</feature>
<evidence type="ECO:0000313" key="3">
    <source>
        <dbReference type="Proteomes" id="UP000077315"/>
    </source>
</evidence>
<name>A0A162U4R0_PHYB8</name>
<proteinExistence type="predicted"/>
<dbReference type="GeneID" id="28992443"/>
<evidence type="ECO:0000313" key="2">
    <source>
        <dbReference type="EMBL" id="OAD73412.1"/>
    </source>
</evidence>